<dbReference type="Proteomes" id="UP000605784">
    <property type="component" value="Unassembled WGS sequence"/>
</dbReference>
<dbReference type="InterPro" id="IPR011545">
    <property type="entry name" value="DEAD/DEAH_box_helicase_dom"/>
</dbReference>
<protein>
    <submittedName>
        <fullName evidence="6">ATP-dependent helicase</fullName>
    </submittedName>
</protein>
<dbReference type="InterPro" id="IPR001650">
    <property type="entry name" value="Helicase_C-like"/>
</dbReference>
<evidence type="ECO:0000256" key="3">
    <source>
        <dbReference type="SAM" id="MobiDB-lite"/>
    </source>
</evidence>
<name>A0A830GNP6_9EURY</name>
<evidence type="ECO:0000313" key="6">
    <source>
        <dbReference type="EMBL" id="GGN93388.1"/>
    </source>
</evidence>
<keyword evidence="1" id="KW-0547">Nucleotide-binding</keyword>
<evidence type="ECO:0000259" key="4">
    <source>
        <dbReference type="PROSITE" id="PS51192"/>
    </source>
</evidence>
<dbReference type="GO" id="GO:0005524">
    <property type="term" value="F:ATP binding"/>
    <property type="evidence" value="ECO:0007669"/>
    <property type="project" value="UniProtKB-KW"/>
</dbReference>
<dbReference type="PROSITE" id="PS51194">
    <property type="entry name" value="HELICASE_CTER"/>
    <property type="match status" value="1"/>
</dbReference>
<keyword evidence="6" id="KW-0347">Helicase</keyword>
<dbReference type="CDD" id="cd18797">
    <property type="entry name" value="SF2_C_Hrq"/>
    <property type="match status" value="1"/>
</dbReference>
<evidence type="ECO:0000256" key="2">
    <source>
        <dbReference type="ARBA" id="ARBA00022840"/>
    </source>
</evidence>
<dbReference type="GO" id="GO:0006289">
    <property type="term" value="P:nucleotide-excision repair"/>
    <property type="evidence" value="ECO:0007669"/>
    <property type="project" value="TreeGrafter"/>
</dbReference>
<keyword evidence="2" id="KW-0067">ATP-binding</keyword>
<dbReference type="PROSITE" id="PS51192">
    <property type="entry name" value="HELICASE_ATP_BIND_1"/>
    <property type="match status" value="1"/>
</dbReference>
<dbReference type="GO" id="GO:0036297">
    <property type="term" value="P:interstrand cross-link repair"/>
    <property type="evidence" value="ECO:0007669"/>
    <property type="project" value="TreeGrafter"/>
</dbReference>
<dbReference type="Pfam" id="PF00271">
    <property type="entry name" value="Helicase_C"/>
    <property type="match status" value="1"/>
</dbReference>
<accession>A0A830GNP6</accession>
<dbReference type="Gene3D" id="3.40.50.300">
    <property type="entry name" value="P-loop containing nucleotide triphosphate hydrolases"/>
    <property type="match status" value="2"/>
</dbReference>
<sequence>MRSRPGNSKTDTDPFPSPPVDDTIAWLRDRPYYEGQIVDERRVPGRDATVADCALNARLADVLAGEGITDLYAHQTAAVESVRDGENVVLATETASGKSLAYTVPAFERALDRRATTLYVAPQVALINDQTETLSELARGLGFASGVSVAQYTGRQSKSEKEAIRERQPTVLLTTPDMLHYGILPHAHRLWDWFFQRLETVVVDEVHGYRGVFGSHVSLVMRRLQRIAERFDSDPEWVCCSATIGNPVDHAATVTGRPSDSFALVDEDTSASGPRHWLLWNPPEYDGGDGWGSGRRKSSHVETKNLFVDLVERGLQTVVFAGSRQTAERYASDSADALRDRGHHDLADAVGAYQAALTDEKRRDLETRLQSGDLRGVWSTSALELGVDVGGLDAVLLDGYPGTRMRAFQQAGRAGRGTDPALVVLVGGEDQLDQYVLRNPATLFEKDAEQAVTNPENEQLLPNHVLAAAGENWLSPDDDRHFGETFPDVVATLESAGDLDRRTTDKGVRWTSNGRPHHDMSLRTVDDREVKLIAKGDTIAKLPFEDALRDAHPGAIYHHQGRRYEVTDLDLSTGVAELDRTWANYYTRVLHDKTITVEADLQERPLPTREDVPVRFASVTMRKQITGYERRDGSSGEVLGQRPLDLPETALETKALYYTIPEDLERDVLAGDYGDSDTADFPGAIHAAEHAMISMFPFAYLCDRGDVGGLSTPHHPHTGEPTIFIYDGYPGGIGLNRAAYDDVLPLMETTLSMLRSCDCADGCPACVQSPHCGNANDPLDKHGAIHLLGGLTGNTGG</sequence>
<dbReference type="AlphaFoldDB" id="A0A830GNP6"/>
<reference evidence="6" key="1">
    <citation type="journal article" date="2014" name="Int. J. Syst. Evol. Microbiol.">
        <title>Complete genome sequence of Corynebacterium casei LMG S-19264T (=DSM 44701T), isolated from a smear-ripened cheese.</title>
        <authorList>
            <consortium name="US DOE Joint Genome Institute (JGI-PGF)"/>
            <person name="Walter F."/>
            <person name="Albersmeier A."/>
            <person name="Kalinowski J."/>
            <person name="Ruckert C."/>
        </authorList>
    </citation>
    <scope>NUCLEOTIDE SEQUENCE</scope>
    <source>
        <strain evidence="6">JCM 17820</strain>
    </source>
</reference>
<dbReference type="GO" id="GO:0043138">
    <property type="term" value="F:3'-5' DNA helicase activity"/>
    <property type="evidence" value="ECO:0007669"/>
    <property type="project" value="TreeGrafter"/>
</dbReference>
<dbReference type="InterPro" id="IPR027417">
    <property type="entry name" value="P-loop_NTPase"/>
</dbReference>
<evidence type="ECO:0000313" key="7">
    <source>
        <dbReference type="Proteomes" id="UP000605784"/>
    </source>
</evidence>
<dbReference type="SMART" id="SM00487">
    <property type="entry name" value="DEXDc"/>
    <property type="match status" value="1"/>
</dbReference>
<gene>
    <name evidence="6" type="ORF">GCM10009030_18780</name>
</gene>
<dbReference type="PANTHER" id="PTHR47957:SF3">
    <property type="entry name" value="ATP-DEPENDENT HELICASE HRQ1"/>
    <property type="match status" value="1"/>
</dbReference>
<dbReference type="GO" id="GO:0003676">
    <property type="term" value="F:nucleic acid binding"/>
    <property type="evidence" value="ECO:0007669"/>
    <property type="project" value="InterPro"/>
</dbReference>
<feature type="domain" description="Helicase ATP-binding" evidence="4">
    <location>
        <begin position="79"/>
        <end position="262"/>
    </location>
</feature>
<proteinExistence type="predicted"/>
<keyword evidence="7" id="KW-1185">Reference proteome</keyword>
<feature type="domain" description="Helicase C-terminal" evidence="5">
    <location>
        <begin position="302"/>
        <end position="459"/>
    </location>
</feature>
<evidence type="ECO:0000256" key="1">
    <source>
        <dbReference type="ARBA" id="ARBA00022741"/>
    </source>
</evidence>
<comment type="caution">
    <text evidence="6">The sequence shown here is derived from an EMBL/GenBank/DDBJ whole genome shotgun (WGS) entry which is preliminary data.</text>
</comment>
<evidence type="ECO:0000259" key="5">
    <source>
        <dbReference type="PROSITE" id="PS51194"/>
    </source>
</evidence>
<keyword evidence="6" id="KW-0378">Hydrolase</keyword>
<dbReference type="SUPFAM" id="SSF52540">
    <property type="entry name" value="P-loop containing nucleoside triphosphate hydrolases"/>
    <property type="match status" value="2"/>
</dbReference>
<dbReference type="PANTHER" id="PTHR47957">
    <property type="entry name" value="ATP-DEPENDENT HELICASE HRQ1"/>
    <property type="match status" value="1"/>
</dbReference>
<dbReference type="InterPro" id="IPR018973">
    <property type="entry name" value="MZB"/>
</dbReference>
<reference evidence="6" key="2">
    <citation type="submission" date="2020-09" db="EMBL/GenBank/DDBJ databases">
        <authorList>
            <person name="Sun Q."/>
            <person name="Ohkuma M."/>
        </authorList>
    </citation>
    <scope>NUCLEOTIDE SEQUENCE</scope>
    <source>
        <strain evidence="6">JCM 17820</strain>
    </source>
</reference>
<dbReference type="EMBL" id="BMOU01000002">
    <property type="protein sequence ID" value="GGN93388.1"/>
    <property type="molecule type" value="Genomic_DNA"/>
</dbReference>
<dbReference type="InterPro" id="IPR014001">
    <property type="entry name" value="Helicase_ATP-bd"/>
</dbReference>
<dbReference type="Pfam" id="PF00270">
    <property type="entry name" value="DEAD"/>
    <property type="match status" value="1"/>
</dbReference>
<dbReference type="Pfam" id="PF09369">
    <property type="entry name" value="MZB"/>
    <property type="match status" value="1"/>
</dbReference>
<dbReference type="CDD" id="cd17923">
    <property type="entry name" value="DEXHc_Hrq1-like"/>
    <property type="match status" value="1"/>
</dbReference>
<dbReference type="SMART" id="SM00490">
    <property type="entry name" value="HELICc"/>
    <property type="match status" value="1"/>
</dbReference>
<feature type="region of interest" description="Disordered" evidence="3">
    <location>
        <begin position="1"/>
        <end position="21"/>
    </location>
</feature>
<organism evidence="6 7">
    <name type="scientific">Haloarcula pellucida</name>
    <dbReference type="NCBI Taxonomy" id="1427151"/>
    <lineage>
        <taxon>Archaea</taxon>
        <taxon>Methanobacteriati</taxon>
        <taxon>Methanobacteriota</taxon>
        <taxon>Stenosarchaea group</taxon>
        <taxon>Halobacteria</taxon>
        <taxon>Halobacteriales</taxon>
        <taxon>Haloarculaceae</taxon>
        <taxon>Haloarcula</taxon>
    </lineage>
</organism>